<protein>
    <recommendedName>
        <fullName evidence="2">dual-specificity kinase</fullName>
        <ecNumber evidence="2">2.7.12.1</ecNumber>
    </recommendedName>
</protein>
<keyword evidence="7 11" id="KW-0067">ATP-binding</keyword>
<keyword evidence="3" id="KW-0723">Serine/threonine-protein kinase</keyword>
<evidence type="ECO:0000256" key="5">
    <source>
        <dbReference type="ARBA" id="ARBA00022741"/>
    </source>
</evidence>
<comment type="catalytic activity">
    <reaction evidence="10">
        <text>L-tyrosyl-[protein] + ATP = O-phospho-L-tyrosyl-[protein] + ADP + H(+)</text>
        <dbReference type="Rhea" id="RHEA:10596"/>
        <dbReference type="Rhea" id="RHEA-COMP:10136"/>
        <dbReference type="Rhea" id="RHEA-COMP:20101"/>
        <dbReference type="ChEBI" id="CHEBI:15378"/>
        <dbReference type="ChEBI" id="CHEBI:30616"/>
        <dbReference type="ChEBI" id="CHEBI:46858"/>
        <dbReference type="ChEBI" id="CHEBI:61978"/>
        <dbReference type="ChEBI" id="CHEBI:456216"/>
        <dbReference type="EC" id="2.7.12.1"/>
    </reaction>
</comment>
<evidence type="ECO:0000256" key="3">
    <source>
        <dbReference type="ARBA" id="ARBA00022527"/>
    </source>
</evidence>
<dbReference type="InterPro" id="IPR042521">
    <property type="entry name" value="DYRK"/>
</dbReference>
<keyword evidence="5 11" id="KW-0547">Nucleotide-binding</keyword>
<keyword evidence="15" id="KW-1185">Reference proteome</keyword>
<evidence type="ECO:0000256" key="10">
    <source>
        <dbReference type="ARBA" id="ARBA00051680"/>
    </source>
</evidence>
<gene>
    <name evidence="14" type="ORF">CU098_000669</name>
</gene>
<evidence type="ECO:0000256" key="4">
    <source>
        <dbReference type="ARBA" id="ARBA00022679"/>
    </source>
</evidence>
<dbReference type="Gene3D" id="3.30.200.20">
    <property type="entry name" value="Phosphorylase Kinase, domain 1"/>
    <property type="match status" value="1"/>
</dbReference>
<evidence type="ECO:0000256" key="11">
    <source>
        <dbReference type="PROSITE-ProRule" id="PRU10141"/>
    </source>
</evidence>
<dbReference type="EMBL" id="PJQM01003551">
    <property type="protein sequence ID" value="RCH88283.1"/>
    <property type="molecule type" value="Genomic_DNA"/>
</dbReference>
<organism evidence="14 15">
    <name type="scientific">Rhizopus stolonifer</name>
    <name type="common">Rhizopus nigricans</name>
    <dbReference type="NCBI Taxonomy" id="4846"/>
    <lineage>
        <taxon>Eukaryota</taxon>
        <taxon>Fungi</taxon>
        <taxon>Fungi incertae sedis</taxon>
        <taxon>Mucoromycota</taxon>
        <taxon>Mucoromycotina</taxon>
        <taxon>Mucoromycetes</taxon>
        <taxon>Mucorales</taxon>
        <taxon>Mucorineae</taxon>
        <taxon>Rhizopodaceae</taxon>
        <taxon>Rhizopus</taxon>
    </lineage>
</organism>
<dbReference type="InterPro" id="IPR000719">
    <property type="entry name" value="Prot_kinase_dom"/>
</dbReference>
<dbReference type="SMART" id="SM00220">
    <property type="entry name" value="S_TKc"/>
    <property type="match status" value="1"/>
</dbReference>
<dbReference type="Gene3D" id="3.30.10.30">
    <property type="entry name" value="DYRK"/>
    <property type="match status" value="1"/>
</dbReference>
<keyword evidence="6" id="KW-0418">Kinase</keyword>
<reference evidence="14 15" key="1">
    <citation type="journal article" date="2018" name="G3 (Bethesda)">
        <title>Phylogenetic and Phylogenomic Definition of Rhizopus Species.</title>
        <authorList>
            <person name="Gryganskyi A.P."/>
            <person name="Golan J."/>
            <person name="Dolatabadi S."/>
            <person name="Mondo S."/>
            <person name="Robb S."/>
            <person name="Idnurm A."/>
            <person name="Muszewska A."/>
            <person name="Steczkiewicz K."/>
            <person name="Masonjones S."/>
            <person name="Liao H.L."/>
            <person name="Gajdeczka M.T."/>
            <person name="Anike F."/>
            <person name="Vuek A."/>
            <person name="Anishchenko I.M."/>
            <person name="Voigt K."/>
            <person name="de Hoog G.S."/>
            <person name="Smith M.E."/>
            <person name="Heitman J."/>
            <person name="Vilgalys R."/>
            <person name="Stajich J.E."/>
        </authorList>
    </citation>
    <scope>NUCLEOTIDE SEQUENCE [LARGE SCALE GENOMIC DNA]</scope>
    <source>
        <strain evidence="14 15">LSU 92-RS-03</strain>
    </source>
</reference>
<accession>A0A367JEA9</accession>
<feature type="region of interest" description="Disordered" evidence="12">
    <location>
        <begin position="157"/>
        <end position="212"/>
    </location>
</feature>
<dbReference type="InterPro" id="IPR017441">
    <property type="entry name" value="Protein_kinase_ATP_BS"/>
</dbReference>
<dbReference type="GO" id="GO:0004712">
    <property type="term" value="F:protein serine/threonine/tyrosine kinase activity"/>
    <property type="evidence" value="ECO:0007669"/>
    <property type="project" value="UniProtKB-EC"/>
</dbReference>
<feature type="binding site" evidence="11">
    <location>
        <position position="724"/>
    </location>
    <ligand>
        <name>ATP</name>
        <dbReference type="ChEBI" id="CHEBI:30616"/>
    </ligand>
</feature>
<dbReference type="GO" id="GO:0005737">
    <property type="term" value="C:cytoplasm"/>
    <property type="evidence" value="ECO:0007669"/>
    <property type="project" value="TreeGrafter"/>
</dbReference>
<proteinExistence type="inferred from homology"/>
<feature type="non-terminal residue" evidence="14">
    <location>
        <position position="844"/>
    </location>
</feature>
<dbReference type="PROSITE" id="PS50011">
    <property type="entry name" value="PROTEIN_KINASE_DOM"/>
    <property type="match status" value="1"/>
</dbReference>
<name>A0A367JEA9_RHIST</name>
<dbReference type="GO" id="GO:0005524">
    <property type="term" value="F:ATP binding"/>
    <property type="evidence" value="ECO:0007669"/>
    <property type="project" value="UniProtKB-UniRule"/>
</dbReference>
<dbReference type="InterPro" id="IPR008271">
    <property type="entry name" value="Ser/Thr_kinase_AS"/>
</dbReference>
<feature type="region of interest" description="Disordered" evidence="12">
    <location>
        <begin position="239"/>
        <end position="480"/>
    </location>
</feature>
<comment type="catalytic activity">
    <reaction evidence="8">
        <text>L-seryl-[protein] + ATP = O-phospho-L-seryl-[protein] + ADP + H(+)</text>
        <dbReference type="Rhea" id="RHEA:17989"/>
        <dbReference type="Rhea" id="RHEA-COMP:9863"/>
        <dbReference type="Rhea" id="RHEA-COMP:11604"/>
        <dbReference type="ChEBI" id="CHEBI:15378"/>
        <dbReference type="ChEBI" id="CHEBI:29999"/>
        <dbReference type="ChEBI" id="CHEBI:30616"/>
        <dbReference type="ChEBI" id="CHEBI:83421"/>
        <dbReference type="ChEBI" id="CHEBI:456216"/>
        <dbReference type="EC" id="2.7.12.1"/>
    </reaction>
</comment>
<sequence>SSRSRALKENMDTGMSQSGIYEAFAEADRWEAKKTVKKQLDTRRKSTSTVETKKSVASPRLTTMNTKKSNEALAKKPSQLIQSRRQTLSGALTSTTPKKMSHTGSSNSGGLVKLADTLRDTLAVERRLAQQELALLNEKKSTKTSQKSEQQVVVDMISNAKRRSSMTKEKLRSLEQPTRRRTLSSAASPRRKKSQKGAESPSFTSEDEVSPVTTTAVSALKRRSILAAATAKALGADETVTTNGGDEKHKTTTTLLRKKSLASEPDLLSRRMSRTESLKEGVPTSPSMMAARMSRRKSVVKQESPVNPAPNSRKSRENGNTTGDEQPAKKNVVRKRGKTLPGNLAKPPTVQSLQLPPMKIEPIKLNMPKTNTTVKRAPKSPSIKATLSSNRMTAKKRMSLSSANTTPIPNSSSSSSSTEVRPKKTNSSRKAKGQSHLGISTSRRASLKAPSSASVVTPPLKSSPVSASPRVRPRSTRRQSLGVLENKTHKEEIEQPVNARKLSSAYSNSRKNSLVDEAMMDKDKGRHRAISLREKLEAMVAQHAIHDEDTKLLRSPGVYPANTTTGMTATEYLAHRAARKSQTYDIDEKYGQLLSPEERARPQRIKETLMMWDKEMVEAFSPGVPKSPLIAIKFYGHHLSPFEQTEIQAYPEVYFVGQHAKKYQAMPDNPALNYGYDDERGDYKSVMNDHLVYRYEIMEELGRGSFGQVVKCYDHKTASTVAVKLIRNKKRFYAQAKTEVKILSDLSKWDPEDRHHNVKMTDSFYFRNHLCIAFECLSMNLYEFIKVNNFQGFHITLIKRFTIQLLRSLSLLARHGVVHCDLKPENILLKHPTKSTIKVIDFGS</sequence>
<feature type="compositionally biased region" description="Polar residues" evidence="12">
    <location>
        <begin position="437"/>
        <end position="455"/>
    </location>
</feature>
<feature type="region of interest" description="Disordered" evidence="12">
    <location>
        <begin position="36"/>
        <end position="111"/>
    </location>
</feature>
<comment type="catalytic activity">
    <reaction evidence="9">
        <text>L-threonyl-[protein] + ATP = O-phospho-L-threonyl-[protein] + ADP + H(+)</text>
        <dbReference type="Rhea" id="RHEA:46608"/>
        <dbReference type="Rhea" id="RHEA-COMP:11060"/>
        <dbReference type="Rhea" id="RHEA-COMP:11605"/>
        <dbReference type="ChEBI" id="CHEBI:15378"/>
        <dbReference type="ChEBI" id="CHEBI:30013"/>
        <dbReference type="ChEBI" id="CHEBI:30616"/>
        <dbReference type="ChEBI" id="CHEBI:61977"/>
        <dbReference type="ChEBI" id="CHEBI:456216"/>
        <dbReference type="EC" id="2.7.12.1"/>
    </reaction>
</comment>
<feature type="compositionally biased region" description="Polar residues" evidence="12">
    <location>
        <begin position="79"/>
        <end position="109"/>
    </location>
</feature>
<feature type="domain" description="Protein kinase" evidence="13">
    <location>
        <begin position="695"/>
        <end position="844"/>
    </location>
</feature>
<evidence type="ECO:0000313" key="14">
    <source>
        <dbReference type="EMBL" id="RCH88283.1"/>
    </source>
</evidence>
<dbReference type="InterPro" id="IPR011009">
    <property type="entry name" value="Kinase-like_dom_sf"/>
</dbReference>
<comment type="similarity">
    <text evidence="1">Belongs to the protein kinase superfamily. CMGC Ser/Thr protein kinase family. MNB/DYRK subfamily.</text>
</comment>
<dbReference type="OrthoDB" id="9332038at2759"/>
<evidence type="ECO:0000256" key="1">
    <source>
        <dbReference type="ARBA" id="ARBA00008867"/>
    </source>
</evidence>
<dbReference type="Pfam" id="PF00069">
    <property type="entry name" value="Pkinase"/>
    <property type="match status" value="1"/>
</dbReference>
<dbReference type="GO" id="GO:0004674">
    <property type="term" value="F:protein serine/threonine kinase activity"/>
    <property type="evidence" value="ECO:0007669"/>
    <property type="project" value="UniProtKB-KW"/>
</dbReference>
<feature type="compositionally biased region" description="Polar residues" evidence="12">
    <location>
        <begin position="399"/>
        <end position="410"/>
    </location>
</feature>
<dbReference type="EC" id="2.7.12.1" evidence="2"/>
<feature type="compositionally biased region" description="Basic residues" evidence="12">
    <location>
        <begin position="423"/>
        <end position="433"/>
    </location>
</feature>
<evidence type="ECO:0000256" key="12">
    <source>
        <dbReference type="SAM" id="MobiDB-lite"/>
    </source>
</evidence>
<evidence type="ECO:0000256" key="6">
    <source>
        <dbReference type="ARBA" id="ARBA00022777"/>
    </source>
</evidence>
<dbReference type="PROSITE" id="PS00107">
    <property type="entry name" value="PROTEIN_KINASE_ATP"/>
    <property type="match status" value="1"/>
</dbReference>
<dbReference type="PANTHER" id="PTHR24058">
    <property type="entry name" value="DUAL SPECIFICITY PROTEIN KINASE"/>
    <property type="match status" value="1"/>
</dbReference>
<evidence type="ECO:0000256" key="2">
    <source>
        <dbReference type="ARBA" id="ARBA00013203"/>
    </source>
</evidence>
<evidence type="ECO:0000256" key="7">
    <source>
        <dbReference type="ARBA" id="ARBA00022840"/>
    </source>
</evidence>
<feature type="compositionally biased region" description="Basic and acidic residues" evidence="12">
    <location>
        <begin position="267"/>
        <end position="279"/>
    </location>
</feature>
<dbReference type="PANTHER" id="PTHR24058:SF22">
    <property type="entry name" value="DUAL SPECIFICITY TYROSINE-PHOSPHORYLATION-REGULATED KINASE 4"/>
    <property type="match status" value="1"/>
</dbReference>
<dbReference type="AlphaFoldDB" id="A0A367JEA9"/>
<feature type="compositionally biased region" description="Polar residues" evidence="12">
    <location>
        <begin position="383"/>
        <end position="392"/>
    </location>
</feature>
<dbReference type="Proteomes" id="UP000253551">
    <property type="component" value="Unassembled WGS sequence"/>
</dbReference>
<feature type="non-terminal residue" evidence="14">
    <location>
        <position position="1"/>
    </location>
</feature>
<dbReference type="InterPro" id="IPR050494">
    <property type="entry name" value="Ser_Thr_dual-spec_kinase"/>
</dbReference>
<evidence type="ECO:0000256" key="8">
    <source>
        <dbReference type="ARBA" id="ARBA00049003"/>
    </source>
</evidence>
<dbReference type="SUPFAM" id="SSF56112">
    <property type="entry name" value="Protein kinase-like (PK-like)"/>
    <property type="match status" value="1"/>
</dbReference>
<dbReference type="GO" id="GO:0005856">
    <property type="term" value="C:cytoskeleton"/>
    <property type="evidence" value="ECO:0007669"/>
    <property type="project" value="TreeGrafter"/>
</dbReference>
<keyword evidence="4" id="KW-0808">Transferase</keyword>
<dbReference type="PROSITE" id="PS00108">
    <property type="entry name" value="PROTEIN_KINASE_ST"/>
    <property type="match status" value="1"/>
</dbReference>
<dbReference type="Gene3D" id="1.10.510.10">
    <property type="entry name" value="Transferase(Phosphotransferase) domain 1"/>
    <property type="match status" value="1"/>
</dbReference>
<evidence type="ECO:0000256" key="9">
    <source>
        <dbReference type="ARBA" id="ARBA00049308"/>
    </source>
</evidence>
<evidence type="ECO:0000313" key="15">
    <source>
        <dbReference type="Proteomes" id="UP000253551"/>
    </source>
</evidence>
<dbReference type="STRING" id="4846.A0A367JEA9"/>
<evidence type="ECO:0000259" key="13">
    <source>
        <dbReference type="PROSITE" id="PS50011"/>
    </source>
</evidence>
<comment type="caution">
    <text evidence="14">The sequence shown here is derived from an EMBL/GenBank/DDBJ whole genome shotgun (WGS) entry which is preliminary data.</text>
</comment>